<keyword evidence="1" id="KW-0472">Membrane</keyword>
<accession>A0A7K1FKP1</accession>
<name>A0A7K1FKP1_9ACTN</name>
<dbReference type="AlphaFoldDB" id="A0A7K1FKP1"/>
<evidence type="ECO:0000313" key="2">
    <source>
        <dbReference type="EMBL" id="MTD14678.1"/>
    </source>
</evidence>
<feature type="transmembrane region" description="Helical" evidence="1">
    <location>
        <begin position="18"/>
        <end position="39"/>
    </location>
</feature>
<protein>
    <submittedName>
        <fullName evidence="2">Uncharacterized protein</fullName>
    </submittedName>
</protein>
<feature type="transmembrane region" description="Helical" evidence="1">
    <location>
        <begin position="51"/>
        <end position="69"/>
    </location>
</feature>
<evidence type="ECO:0000256" key="1">
    <source>
        <dbReference type="SAM" id="Phobius"/>
    </source>
</evidence>
<dbReference type="EMBL" id="WLYK01000004">
    <property type="protein sequence ID" value="MTD14678.1"/>
    <property type="molecule type" value="Genomic_DNA"/>
</dbReference>
<keyword evidence="1" id="KW-1133">Transmembrane helix</keyword>
<reference evidence="2 3" key="1">
    <citation type="submission" date="2019-11" db="EMBL/GenBank/DDBJ databases">
        <authorList>
            <person name="Jiang L.-Q."/>
        </authorList>
    </citation>
    <scope>NUCLEOTIDE SEQUENCE [LARGE SCALE GENOMIC DNA]</scope>
    <source>
        <strain evidence="2 3">YIM 132087</strain>
    </source>
</reference>
<dbReference type="Proteomes" id="UP000460221">
    <property type="component" value="Unassembled WGS sequence"/>
</dbReference>
<proteinExistence type="predicted"/>
<comment type="caution">
    <text evidence="2">The sequence shown here is derived from an EMBL/GenBank/DDBJ whole genome shotgun (WGS) entry which is preliminary data.</text>
</comment>
<evidence type="ECO:0000313" key="3">
    <source>
        <dbReference type="Proteomes" id="UP000460221"/>
    </source>
</evidence>
<keyword evidence="1" id="KW-0812">Transmembrane</keyword>
<organism evidence="2 3">
    <name type="scientific">Nakamurella alba</name>
    <dbReference type="NCBI Taxonomy" id="2665158"/>
    <lineage>
        <taxon>Bacteria</taxon>
        <taxon>Bacillati</taxon>
        <taxon>Actinomycetota</taxon>
        <taxon>Actinomycetes</taxon>
        <taxon>Nakamurellales</taxon>
        <taxon>Nakamurellaceae</taxon>
        <taxon>Nakamurella</taxon>
    </lineage>
</organism>
<keyword evidence="3" id="KW-1185">Reference proteome</keyword>
<sequence>MPANHRQPPTRYQRFTRYLLVVLAIVGLLPLGISTWATITRIRTGHWPPNAWVYSLCFLVFVLAWLNLLRQYRARR</sequence>
<gene>
    <name evidence="2" type="ORF">GIS00_12065</name>
</gene>
<dbReference type="RefSeq" id="WP_154768713.1">
    <property type="nucleotide sequence ID" value="NZ_WLYK01000004.1"/>
</dbReference>